<gene>
    <name evidence="1" type="ORF">KY084_05900</name>
</gene>
<sequence>MTQLERQDAERFAALTLANLTRRWPWKPGHVAYGPEDLMPPDALHPAFYGSYDWHSCVHGWWQVLHLLRRVPDLEQAGAIASLADRTLTADAIAGEIAMFDRAGAATFERPYGWAWLLALHGEARCHSERRWAATLAPLADLLAKRMAAYLTRLSHPLRQGAHGNSAFAMLLAHHWAKRGNEALAQTIETRAADWFGADRDCQAWEPDGDAFLSPALIEAALMARLLPVSQFTDWFDGFLPRSGDREPRTLFVPVTPPDRDDAKMVHLDGLNLSRAWCWRLIGDTLPPGHATIHVAREAAASHLSQSLPHLADSYMGSHWLATFALLALGGEA</sequence>
<keyword evidence="2" id="KW-1185">Reference proteome</keyword>
<protein>
    <submittedName>
        <fullName evidence="1">DUF2891 domain-containing protein</fullName>
    </submittedName>
</protein>
<evidence type="ECO:0000313" key="2">
    <source>
        <dbReference type="Proteomes" id="UP001197214"/>
    </source>
</evidence>
<organism evidence="1 2">
    <name type="scientific">Stakelama flava</name>
    <dbReference type="NCBI Taxonomy" id="2860338"/>
    <lineage>
        <taxon>Bacteria</taxon>
        <taxon>Pseudomonadati</taxon>
        <taxon>Pseudomonadota</taxon>
        <taxon>Alphaproteobacteria</taxon>
        <taxon>Sphingomonadales</taxon>
        <taxon>Sphingomonadaceae</taxon>
        <taxon>Stakelama</taxon>
    </lineage>
</organism>
<dbReference type="InterPro" id="IPR021365">
    <property type="entry name" value="DUF2891"/>
</dbReference>
<dbReference type="Pfam" id="PF11199">
    <property type="entry name" value="DUF2891"/>
    <property type="match status" value="1"/>
</dbReference>
<dbReference type="RefSeq" id="WP_219237516.1">
    <property type="nucleotide sequence ID" value="NZ_JAHWZX010000004.1"/>
</dbReference>
<dbReference type="Proteomes" id="UP001197214">
    <property type="component" value="Unassembled WGS sequence"/>
</dbReference>
<proteinExistence type="predicted"/>
<reference evidence="1 2" key="1">
    <citation type="submission" date="2021-07" db="EMBL/GenBank/DDBJ databases">
        <title>Stakelama flava sp. nov., a novel endophytic bacterium isolated from branch of Kandelia candel.</title>
        <authorList>
            <person name="Tuo L."/>
        </authorList>
    </citation>
    <scope>NUCLEOTIDE SEQUENCE [LARGE SCALE GENOMIC DNA]</scope>
    <source>
        <strain evidence="1 2">CBK3Z-3</strain>
    </source>
</reference>
<evidence type="ECO:0000313" key="1">
    <source>
        <dbReference type="EMBL" id="MBW4330405.1"/>
    </source>
</evidence>
<name>A0ABS6XLV6_9SPHN</name>
<dbReference type="EMBL" id="JAHWZX010000004">
    <property type="protein sequence ID" value="MBW4330405.1"/>
    <property type="molecule type" value="Genomic_DNA"/>
</dbReference>
<accession>A0ABS6XLV6</accession>
<comment type="caution">
    <text evidence="1">The sequence shown here is derived from an EMBL/GenBank/DDBJ whole genome shotgun (WGS) entry which is preliminary data.</text>
</comment>